<dbReference type="PANTHER" id="PTHR15711:SF62">
    <property type="entry name" value="GTPASE-ACTIVATING RAP_RAN-GAP DOMAIN-LIKE PROTEIN 3"/>
    <property type="match status" value="1"/>
</dbReference>
<dbReference type="Gene3D" id="3.30.1120.160">
    <property type="match status" value="1"/>
</dbReference>
<organism evidence="3">
    <name type="scientific">Anisakis simplex</name>
    <name type="common">Herring worm</name>
    <dbReference type="NCBI Taxonomy" id="6269"/>
    <lineage>
        <taxon>Eukaryota</taxon>
        <taxon>Metazoa</taxon>
        <taxon>Ecdysozoa</taxon>
        <taxon>Nematoda</taxon>
        <taxon>Chromadorea</taxon>
        <taxon>Rhabditida</taxon>
        <taxon>Spirurina</taxon>
        <taxon>Ascaridomorpha</taxon>
        <taxon>Ascaridoidea</taxon>
        <taxon>Anisakidae</taxon>
        <taxon>Anisakis</taxon>
        <taxon>Anisakis simplex complex</taxon>
    </lineage>
</organism>
<dbReference type="InterPro" id="IPR035974">
    <property type="entry name" value="Rap/Ran-GAP_sf"/>
</dbReference>
<protein>
    <submittedName>
        <fullName evidence="3">Rap-GAP domain-containing protein</fullName>
    </submittedName>
</protein>
<dbReference type="GO" id="GO:0051056">
    <property type="term" value="P:regulation of small GTPase mediated signal transduction"/>
    <property type="evidence" value="ECO:0007669"/>
    <property type="project" value="InterPro"/>
</dbReference>
<evidence type="ECO:0000256" key="1">
    <source>
        <dbReference type="ARBA" id="ARBA00022468"/>
    </source>
</evidence>
<dbReference type="GO" id="GO:0005096">
    <property type="term" value="F:GTPase activator activity"/>
    <property type="evidence" value="ECO:0007669"/>
    <property type="project" value="UniProtKB-KW"/>
</dbReference>
<dbReference type="SUPFAM" id="SSF111347">
    <property type="entry name" value="Rap/Ran-GAP"/>
    <property type="match status" value="1"/>
</dbReference>
<feature type="domain" description="Rap-GAP" evidence="2">
    <location>
        <begin position="183"/>
        <end position="281"/>
    </location>
</feature>
<dbReference type="AlphaFoldDB" id="A0A0M3K1L2"/>
<sequence length="281" mass="32263">LNYFTYSFERDDACSSPTEMKQRDSHMSVRREQYYGSFELVVSVDPGGQIQNIGRFRLEPSADLHYDCSVPSTSPVIVENPQEETRWYWKYFLGNEHQNFAGIDPSTKSPFFMSILVEDETEGNRMCRAILWTSEGPRRLCFPASSGSSRTLTAKSILQQFHGMSEFNRSLKEIESAKLQKELVILEDQEGGVNCKFGVVYSLGNQVSDTQMLSNAANFHSFDFHPPYHTMIYDFISFCTLIAEHGDESFAQFVKLLGQRIELQDWGSYRGGLDTTSYYYY</sequence>
<evidence type="ECO:0000313" key="3">
    <source>
        <dbReference type="WBParaSite" id="ASIM_0001476101-mRNA-1"/>
    </source>
</evidence>
<dbReference type="Pfam" id="PF02145">
    <property type="entry name" value="Rap_GAP"/>
    <property type="match status" value="1"/>
</dbReference>
<name>A0A0M3K1L2_ANISI</name>
<proteinExistence type="predicted"/>
<dbReference type="InterPro" id="IPR050989">
    <property type="entry name" value="Rap1_Ran_GAP"/>
</dbReference>
<dbReference type="Pfam" id="PF21022">
    <property type="entry name" value="Rap-GAP_dimer"/>
    <property type="match status" value="1"/>
</dbReference>
<reference evidence="3" key="1">
    <citation type="submission" date="2017-02" db="UniProtKB">
        <authorList>
            <consortium name="WormBaseParasite"/>
        </authorList>
    </citation>
    <scope>IDENTIFICATION</scope>
</reference>
<dbReference type="WBParaSite" id="ASIM_0001476101-mRNA-1">
    <property type="protein sequence ID" value="ASIM_0001476101-mRNA-1"/>
    <property type="gene ID" value="ASIM_0001476101"/>
</dbReference>
<keyword evidence="1" id="KW-0343">GTPase activation</keyword>
<accession>A0A0M3K1L2</accession>
<evidence type="ECO:0000259" key="2">
    <source>
        <dbReference type="PROSITE" id="PS50085"/>
    </source>
</evidence>
<dbReference type="PANTHER" id="PTHR15711">
    <property type="entry name" value="RAP GTPASE-ACTIVATING PROTEIN"/>
    <property type="match status" value="1"/>
</dbReference>
<dbReference type="PROSITE" id="PS50085">
    <property type="entry name" value="RAPGAP"/>
    <property type="match status" value="1"/>
</dbReference>
<dbReference type="InterPro" id="IPR000331">
    <property type="entry name" value="Rap/Ran_GAP_dom"/>
</dbReference>